<evidence type="ECO:0000256" key="1">
    <source>
        <dbReference type="ARBA" id="ARBA00004496"/>
    </source>
</evidence>
<accession>A0A380BHT6</accession>
<reference evidence="9 10" key="1">
    <citation type="submission" date="2018-06" db="EMBL/GenBank/DDBJ databases">
        <authorList>
            <consortium name="Pathogen Informatics"/>
            <person name="Doyle S."/>
        </authorList>
    </citation>
    <scope>NUCLEOTIDE SEQUENCE [LARGE SCALE GENOMIC DNA]</scope>
    <source>
        <strain evidence="9 10">NCTC11388</strain>
    </source>
</reference>
<proteinExistence type="inferred from homology"/>
<dbReference type="Pfam" id="PF21981">
    <property type="entry name" value="RecX_HTH3"/>
    <property type="match status" value="1"/>
</dbReference>
<feature type="domain" description="RecX first three-helical" evidence="8">
    <location>
        <begin position="16"/>
        <end position="55"/>
    </location>
</feature>
<comment type="function">
    <text evidence="5">Modulates RecA activity.</text>
</comment>
<evidence type="ECO:0000313" key="9">
    <source>
        <dbReference type="EMBL" id="SUJ01612.1"/>
    </source>
</evidence>
<evidence type="ECO:0000313" key="10">
    <source>
        <dbReference type="Proteomes" id="UP000254893"/>
    </source>
</evidence>
<dbReference type="RefSeq" id="WP_115169222.1">
    <property type="nucleotide sequence ID" value="NZ_UGYW01000002.1"/>
</dbReference>
<dbReference type="InterPro" id="IPR053925">
    <property type="entry name" value="RecX_HTH_3rd"/>
</dbReference>
<evidence type="ECO:0000259" key="7">
    <source>
        <dbReference type="Pfam" id="PF21981"/>
    </source>
</evidence>
<organism evidence="9 10">
    <name type="scientific">Sphingobacterium spiritivorum</name>
    <name type="common">Flavobacterium spiritivorum</name>
    <dbReference type="NCBI Taxonomy" id="258"/>
    <lineage>
        <taxon>Bacteria</taxon>
        <taxon>Pseudomonadati</taxon>
        <taxon>Bacteroidota</taxon>
        <taxon>Sphingobacteriia</taxon>
        <taxon>Sphingobacteriales</taxon>
        <taxon>Sphingobacteriaceae</taxon>
        <taxon>Sphingobacterium</taxon>
    </lineage>
</organism>
<comment type="similarity">
    <text evidence="2 5">Belongs to the RecX family.</text>
</comment>
<feature type="domain" description="RecX third three-helical" evidence="7">
    <location>
        <begin position="109"/>
        <end position="154"/>
    </location>
</feature>
<dbReference type="InterPro" id="IPR053924">
    <property type="entry name" value="RecX_HTH_2nd"/>
</dbReference>
<evidence type="ECO:0000259" key="8">
    <source>
        <dbReference type="Pfam" id="PF21982"/>
    </source>
</evidence>
<dbReference type="Pfam" id="PF21982">
    <property type="entry name" value="RecX_HTH1"/>
    <property type="match status" value="1"/>
</dbReference>
<dbReference type="HAMAP" id="MF_01114">
    <property type="entry name" value="RecX"/>
    <property type="match status" value="1"/>
</dbReference>
<dbReference type="PANTHER" id="PTHR33602:SF1">
    <property type="entry name" value="REGULATORY PROTEIN RECX FAMILY PROTEIN"/>
    <property type="match status" value="1"/>
</dbReference>
<evidence type="ECO:0000256" key="4">
    <source>
        <dbReference type="ARBA" id="ARBA00022490"/>
    </source>
</evidence>
<comment type="subcellular location">
    <subcellularLocation>
        <location evidence="1 5">Cytoplasm</location>
    </subcellularLocation>
</comment>
<evidence type="ECO:0000256" key="2">
    <source>
        <dbReference type="ARBA" id="ARBA00009695"/>
    </source>
</evidence>
<dbReference type="Gene3D" id="1.10.10.10">
    <property type="entry name" value="Winged helix-like DNA-binding domain superfamily/Winged helix DNA-binding domain"/>
    <property type="match status" value="3"/>
</dbReference>
<dbReference type="Proteomes" id="UP000254893">
    <property type="component" value="Unassembled WGS sequence"/>
</dbReference>
<dbReference type="EMBL" id="UGYW01000002">
    <property type="protein sequence ID" value="SUJ01612.1"/>
    <property type="molecule type" value="Genomic_DNA"/>
</dbReference>
<keyword evidence="4 5" id="KW-0963">Cytoplasm</keyword>
<name>A0A380BHT6_SPHSI</name>
<dbReference type="InterPro" id="IPR053926">
    <property type="entry name" value="RecX_HTH_1st"/>
</dbReference>
<sequence>MQDDEKKKRVLTAAQAKVKAENYCAYQERAQQEVRDKLYDWGLHQEDVENIIVELISDNFLNEERFALAYASGKFRMKGWGKIKIKQGLTFKKVSPPLIRQALAAIDYDEYLSRLADILQKKAALLKEDDPYIRKNKLAQYAAGRGYESNLIYEQIQDLNLI</sequence>
<dbReference type="GO" id="GO:0005737">
    <property type="term" value="C:cytoplasm"/>
    <property type="evidence" value="ECO:0007669"/>
    <property type="project" value="UniProtKB-SubCell"/>
</dbReference>
<protein>
    <recommendedName>
        <fullName evidence="3 5">Regulatory protein RecX</fullName>
    </recommendedName>
</protein>
<dbReference type="GO" id="GO:0006282">
    <property type="term" value="P:regulation of DNA repair"/>
    <property type="evidence" value="ECO:0007669"/>
    <property type="project" value="UniProtKB-UniRule"/>
</dbReference>
<evidence type="ECO:0000259" key="6">
    <source>
        <dbReference type="Pfam" id="PF02631"/>
    </source>
</evidence>
<dbReference type="InterPro" id="IPR003783">
    <property type="entry name" value="Regulatory_RecX"/>
</dbReference>
<dbReference type="InterPro" id="IPR036388">
    <property type="entry name" value="WH-like_DNA-bd_sf"/>
</dbReference>
<evidence type="ECO:0000256" key="5">
    <source>
        <dbReference type="HAMAP-Rule" id="MF_01114"/>
    </source>
</evidence>
<gene>
    <name evidence="5" type="primary">recX</name>
    <name evidence="9" type="ORF">NCTC11388_00832</name>
</gene>
<evidence type="ECO:0000256" key="3">
    <source>
        <dbReference type="ARBA" id="ARBA00018111"/>
    </source>
</evidence>
<dbReference type="Pfam" id="PF02631">
    <property type="entry name" value="RecX_HTH2"/>
    <property type="match status" value="1"/>
</dbReference>
<dbReference type="AlphaFoldDB" id="A0A380BHT6"/>
<feature type="domain" description="RecX second three-helical" evidence="6">
    <location>
        <begin position="62"/>
        <end position="103"/>
    </location>
</feature>
<dbReference type="PANTHER" id="PTHR33602">
    <property type="entry name" value="REGULATORY PROTEIN RECX FAMILY PROTEIN"/>
    <property type="match status" value="1"/>
</dbReference>